<evidence type="ECO:0000313" key="9">
    <source>
        <dbReference type="EMBL" id="MFD2212315.1"/>
    </source>
</evidence>
<evidence type="ECO:0000256" key="2">
    <source>
        <dbReference type="ARBA" id="ARBA00022448"/>
    </source>
</evidence>
<feature type="transmembrane region" description="Helical" evidence="7">
    <location>
        <begin position="369"/>
        <end position="389"/>
    </location>
</feature>
<dbReference type="InterPro" id="IPR050171">
    <property type="entry name" value="MFS_Transporters"/>
</dbReference>
<evidence type="ECO:0000256" key="4">
    <source>
        <dbReference type="ARBA" id="ARBA00022692"/>
    </source>
</evidence>
<keyword evidence="5 7" id="KW-1133">Transmembrane helix</keyword>
<reference evidence="10" key="1">
    <citation type="journal article" date="2019" name="Int. J. Syst. Evol. Microbiol.">
        <title>The Global Catalogue of Microorganisms (GCM) 10K type strain sequencing project: providing services to taxonomists for standard genome sequencing and annotation.</title>
        <authorList>
            <consortium name="The Broad Institute Genomics Platform"/>
            <consortium name="The Broad Institute Genome Sequencing Center for Infectious Disease"/>
            <person name="Wu L."/>
            <person name="Ma J."/>
        </authorList>
    </citation>
    <scope>NUCLEOTIDE SEQUENCE [LARGE SCALE GENOMIC DNA]</scope>
    <source>
        <strain evidence="10">CGMCC 1.15474</strain>
    </source>
</reference>
<feature type="domain" description="Major facilitator superfamily (MFS) profile" evidence="8">
    <location>
        <begin position="10"/>
        <end position="392"/>
    </location>
</feature>
<dbReference type="Pfam" id="PF07690">
    <property type="entry name" value="MFS_1"/>
    <property type="match status" value="1"/>
</dbReference>
<dbReference type="InterPro" id="IPR011701">
    <property type="entry name" value="MFS"/>
</dbReference>
<keyword evidence="6 7" id="KW-0472">Membrane</keyword>
<feature type="transmembrane region" description="Helical" evidence="7">
    <location>
        <begin position="276"/>
        <end position="297"/>
    </location>
</feature>
<feature type="transmembrane region" description="Helical" evidence="7">
    <location>
        <begin position="343"/>
        <end position="363"/>
    </location>
</feature>
<dbReference type="PANTHER" id="PTHR23517">
    <property type="entry name" value="RESISTANCE PROTEIN MDTM, PUTATIVE-RELATED-RELATED"/>
    <property type="match status" value="1"/>
</dbReference>
<dbReference type="Proteomes" id="UP001597318">
    <property type="component" value="Unassembled WGS sequence"/>
</dbReference>
<comment type="caution">
    <text evidence="9">The sequence shown here is derived from an EMBL/GenBank/DDBJ whole genome shotgun (WGS) entry which is preliminary data.</text>
</comment>
<feature type="transmembrane region" description="Helical" evidence="7">
    <location>
        <begin position="241"/>
        <end position="264"/>
    </location>
</feature>
<dbReference type="RefSeq" id="WP_247342607.1">
    <property type="nucleotide sequence ID" value="NZ_CP095550.1"/>
</dbReference>
<proteinExistence type="predicted"/>
<dbReference type="SUPFAM" id="SSF103473">
    <property type="entry name" value="MFS general substrate transporter"/>
    <property type="match status" value="1"/>
</dbReference>
<accession>A0ABW5BSA9</accession>
<dbReference type="InterPro" id="IPR020846">
    <property type="entry name" value="MFS_dom"/>
</dbReference>
<evidence type="ECO:0000256" key="5">
    <source>
        <dbReference type="ARBA" id="ARBA00022989"/>
    </source>
</evidence>
<feature type="transmembrane region" description="Helical" evidence="7">
    <location>
        <begin position="12"/>
        <end position="29"/>
    </location>
</feature>
<organism evidence="9 10">
    <name type="scientific">Metabacillus endolithicus</name>
    <dbReference type="NCBI Taxonomy" id="1535204"/>
    <lineage>
        <taxon>Bacteria</taxon>
        <taxon>Bacillati</taxon>
        <taxon>Bacillota</taxon>
        <taxon>Bacilli</taxon>
        <taxon>Bacillales</taxon>
        <taxon>Bacillaceae</taxon>
        <taxon>Metabacillus</taxon>
    </lineage>
</organism>
<feature type="transmembrane region" description="Helical" evidence="7">
    <location>
        <begin position="104"/>
        <end position="123"/>
    </location>
</feature>
<feature type="transmembrane region" description="Helical" evidence="7">
    <location>
        <begin position="49"/>
        <end position="69"/>
    </location>
</feature>
<feature type="transmembrane region" description="Helical" evidence="7">
    <location>
        <begin position="303"/>
        <end position="331"/>
    </location>
</feature>
<evidence type="ECO:0000256" key="3">
    <source>
        <dbReference type="ARBA" id="ARBA00022475"/>
    </source>
</evidence>
<keyword evidence="3" id="KW-1003">Cell membrane</keyword>
<feature type="transmembrane region" description="Helical" evidence="7">
    <location>
        <begin position="135"/>
        <end position="157"/>
    </location>
</feature>
<evidence type="ECO:0000313" key="10">
    <source>
        <dbReference type="Proteomes" id="UP001597318"/>
    </source>
</evidence>
<gene>
    <name evidence="9" type="ORF">ACFSKK_01160</name>
</gene>
<protein>
    <submittedName>
        <fullName evidence="9">MDR family MFS transporter</fullName>
    </submittedName>
</protein>
<sequence>MTFWRTYPRNLKVLLVAMLINSTGMAFLWPLHTIYITHGMNRTLSEAGFVLMLHSAAEIVGSFLGGFLFDRIRAKRTLLYGGISSVILLLLISVGLSWPWYITAMIFLGVSIGSIFPPIYALAGSVWEEGGSKSFHLIYFILNIGVAVGTALGGIVAGFAFRYVFWVNALTYIIFLLIVLTLLDEPNRDNQSTNEKQPEYRQPIKFNKYNNLSALILLCLGFMFCWIIYNQWQTTISSYMLQIGFTLASYSLIWTINGIVIISLQPVIQWYMLRKNIAWMWQLVGGVIFYMIAFTLLSQSSAYQSFLISMVIMTIGEILIFPLVPAIADYLAPSGKKGMYQGIVNGSANVGRTIGPLFGGIVFDSFGPTVFLLSCVGIGGFALICFVTYQRLHYIKGNNIKKQIEMEESSC</sequence>
<dbReference type="PROSITE" id="PS50850">
    <property type="entry name" value="MFS"/>
    <property type="match status" value="1"/>
</dbReference>
<dbReference type="CDD" id="cd17329">
    <property type="entry name" value="MFS_MdtH_MDR_like"/>
    <property type="match status" value="1"/>
</dbReference>
<name>A0ABW5BSA9_9BACI</name>
<dbReference type="EMBL" id="JBHUIK010000001">
    <property type="protein sequence ID" value="MFD2212315.1"/>
    <property type="molecule type" value="Genomic_DNA"/>
</dbReference>
<dbReference type="InterPro" id="IPR036259">
    <property type="entry name" value="MFS_trans_sf"/>
</dbReference>
<dbReference type="Gene3D" id="1.20.1250.20">
    <property type="entry name" value="MFS general substrate transporter like domains"/>
    <property type="match status" value="1"/>
</dbReference>
<feature type="transmembrane region" description="Helical" evidence="7">
    <location>
        <begin position="163"/>
        <end position="183"/>
    </location>
</feature>
<keyword evidence="4 7" id="KW-0812">Transmembrane</keyword>
<dbReference type="PANTHER" id="PTHR23517:SF10">
    <property type="entry name" value="MAJOR FACILITATOR SUPERFAMILY (MFS) PROFILE DOMAIN-CONTAINING PROTEIN"/>
    <property type="match status" value="1"/>
</dbReference>
<evidence type="ECO:0000259" key="8">
    <source>
        <dbReference type="PROSITE" id="PS50850"/>
    </source>
</evidence>
<evidence type="ECO:0000256" key="1">
    <source>
        <dbReference type="ARBA" id="ARBA00004651"/>
    </source>
</evidence>
<comment type="subcellular location">
    <subcellularLocation>
        <location evidence="1">Cell membrane</location>
        <topology evidence="1">Multi-pass membrane protein</topology>
    </subcellularLocation>
</comment>
<keyword evidence="10" id="KW-1185">Reference proteome</keyword>
<evidence type="ECO:0000256" key="7">
    <source>
        <dbReference type="SAM" id="Phobius"/>
    </source>
</evidence>
<keyword evidence="2" id="KW-0813">Transport</keyword>
<evidence type="ECO:0000256" key="6">
    <source>
        <dbReference type="ARBA" id="ARBA00023136"/>
    </source>
</evidence>
<feature type="transmembrane region" description="Helical" evidence="7">
    <location>
        <begin position="78"/>
        <end position="98"/>
    </location>
</feature>
<feature type="transmembrane region" description="Helical" evidence="7">
    <location>
        <begin position="209"/>
        <end position="229"/>
    </location>
</feature>